<dbReference type="EMBL" id="KN831950">
    <property type="protein sequence ID" value="KIO11056.1"/>
    <property type="molecule type" value="Genomic_DNA"/>
</dbReference>
<organism evidence="1 2">
    <name type="scientific">Pisolithus tinctorius Marx 270</name>
    <dbReference type="NCBI Taxonomy" id="870435"/>
    <lineage>
        <taxon>Eukaryota</taxon>
        <taxon>Fungi</taxon>
        <taxon>Dikarya</taxon>
        <taxon>Basidiomycota</taxon>
        <taxon>Agaricomycotina</taxon>
        <taxon>Agaricomycetes</taxon>
        <taxon>Agaricomycetidae</taxon>
        <taxon>Boletales</taxon>
        <taxon>Sclerodermatineae</taxon>
        <taxon>Pisolithaceae</taxon>
        <taxon>Pisolithus</taxon>
    </lineage>
</organism>
<reference evidence="1 2" key="1">
    <citation type="submission" date="2014-04" db="EMBL/GenBank/DDBJ databases">
        <authorList>
            <consortium name="DOE Joint Genome Institute"/>
            <person name="Kuo A."/>
            <person name="Kohler A."/>
            <person name="Costa M.D."/>
            <person name="Nagy L.G."/>
            <person name="Floudas D."/>
            <person name="Copeland A."/>
            <person name="Barry K.W."/>
            <person name="Cichocki N."/>
            <person name="Veneault-Fourrey C."/>
            <person name="LaButti K."/>
            <person name="Lindquist E.A."/>
            <person name="Lipzen A."/>
            <person name="Lundell T."/>
            <person name="Morin E."/>
            <person name="Murat C."/>
            <person name="Sun H."/>
            <person name="Tunlid A."/>
            <person name="Henrissat B."/>
            <person name="Grigoriev I.V."/>
            <person name="Hibbett D.S."/>
            <person name="Martin F."/>
            <person name="Nordberg H.P."/>
            <person name="Cantor M.N."/>
            <person name="Hua S.X."/>
        </authorList>
    </citation>
    <scope>NUCLEOTIDE SEQUENCE [LARGE SCALE GENOMIC DNA]</scope>
    <source>
        <strain evidence="1 2">Marx 270</strain>
    </source>
</reference>
<sequence length="194" mass="22069">MHHKLVAHRRFHGVKLPVAIKDNSEETRLICIEEEHIRALQKLEHNEEEVDSTDDMEVPGAFLWVDRFSDVGSDDEASDVESKAYLTTMTQYRNDAEPYGRSSSSHPWVAHRRICNFDSGPDSRRERRTTGERDLKGRYVVCVHAAGTMTVQGLPCRLRKFRKARLTDFCKKTHSLVFASAADTPSLKDSAAKP</sequence>
<dbReference type="Proteomes" id="UP000054217">
    <property type="component" value="Unassembled WGS sequence"/>
</dbReference>
<dbReference type="AlphaFoldDB" id="A0A0C3PQ19"/>
<accession>A0A0C3PQ19</accession>
<evidence type="ECO:0000313" key="2">
    <source>
        <dbReference type="Proteomes" id="UP000054217"/>
    </source>
</evidence>
<evidence type="ECO:0000313" key="1">
    <source>
        <dbReference type="EMBL" id="KIO11056.1"/>
    </source>
</evidence>
<dbReference type="HOGENOM" id="CLU_1402958_0_0_1"/>
<protein>
    <submittedName>
        <fullName evidence="1">Uncharacterized protein</fullName>
    </submittedName>
</protein>
<dbReference type="OrthoDB" id="2708321at2759"/>
<name>A0A0C3PQ19_PISTI</name>
<dbReference type="InParanoid" id="A0A0C3PQ19"/>
<gene>
    <name evidence="1" type="ORF">M404DRAFT_20586</name>
</gene>
<keyword evidence="2" id="KW-1185">Reference proteome</keyword>
<reference evidence="2" key="2">
    <citation type="submission" date="2015-01" db="EMBL/GenBank/DDBJ databases">
        <title>Evolutionary Origins and Diversification of the Mycorrhizal Mutualists.</title>
        <authorList>
            <consortium name="DOE Joint Genome Institute"/>
            <consortium name="Mycorrhizal Genomics Consortium"/>
            <person name="Kohler A."/>
            <person name="Kuo A."/>
            <person name="Nagy L.G."/>
            <person name="Floudas D."/>
            <person name="Copeland A."/>
            <person name="Barry K.W."/>
            <person name="Cichocki N."/>
            <person name="Veneault-Fourrey C."/>
            <person name="LaButti K."/>
            <person name="Lindquist E.A."/>
            <person name="Lipzen A."/>
            <person name="Lundell T."/>
            <person name="Morin E."/>
            <person name="Murat C."/>
            <person name="Riley R."/>
            <person name="Ohm R."/>
            <person name="Sun H."/>
            <person name="Tunlid A."/>
            <person name="Henrissat B."/>
            <person name="Grigoriev I.V."/>
            <person name="Hibbett D.S."/>
            <person name="Martin F."/>
        </authorList>
    </citation>
    <scope>NUCLEOTIDE SEQUENCE [LARGE SCALE GENOMIC DNA]</scope>
    <source>
        <strain evidence="2">Marx 270</strain>
    </source>
</reference>
<proteinExistence type="predicted"/>